<evidence type="ECO:0000313" key="2">
    <source>
        <dbReference type="EMBL" id="GAC56061.1"/>
    </source>
</evidence>
<dbReference type="PANTHER" id="PTHR43792">
    <property type="entry name" value="GNAT FAMILY, PUTATIVE (AFU_ORTHOLOGUE AFUA_3G00765)-RELATED-RELATED"/>
    <property type="match status" value="1"/>
</dbReference>
<dbReference type="InterPro" id="IPR000182">
    <property type="entry name" value="GNAT_dom"/>
</dbReference>
<comment type="caution">
    <text evidence="2">The sequence shown here is derived from an EMBL/GenBank/DDBJ whole genome shotgun (WGS) entry which is preliminary data.</text>
</comment>
<evidence type="ECO:0000259" key="1">
    <source>
        <dbReference type="Pfam" id="PF13302"/>
    </source>
</evidence>
<dbReference type="STRING" id="1121927.GOHSU_02_02080"/>
<dbReference type="Gene3D" id="3.40.630.30">
    <property type="match status" value="1"/>
</dbReference>
<proteinExistence type="predicted"/>
<feature type="domain" description="N-acetyltransferase" evidence="1">
    <location>
        <begin position="9"/>
        <end position="160"/>
    </location>
</feature>
<reference evidence="2 3" key="1">
    <citation type="submission" date="2012-12" db="EMBL/GenBank/DDBJ databases">
        <title>Whole genome shotgun sequence of Gordonia hirsuta NBRC 16056.</title>
        <authorList>
            <person name="Isaki-Nakamura S."/>
            <person name="Hosoyama A."/>
            <person name="Tsuchikane K."/>
            <person name="Katsumata H."/>
            <person name="Baba S."/>
            <person name="Yamazaki S."/>
            <person name="Fujita N."/>
        </authorList>
    </citation>
    <scope>NUCLEOTIDE SEQUENCE [LARGE SCALE GENOMIC DNA]</scope>
    <source>
        <strain evidence="2 3">NBRC 16056</strain>
    </source>
</reference>
<gene>
    <name evidence="2" type="ORF">GOHSU_02_02080</name>
</gene>
<dbReference type="Pfam" id="PF13302">
    <property type="entry name" value="Acetyltransf_3"/>
    <property type="match status" value="1"/>
</dbReference>
<organism evidence="2 3">
    <name type="scientific">Gordonia hirsuta DSM 44140 = NBRC 16056</name>
    <dbReference type="NCBI Taxonomy" id="1121927"/>
    <lineage>
        <taxon>Bacteria</taxon>
        <taxon>Bacillati</taxon>
        <taxon>Actinomycetota</taxon>
        <taxon>Actinomycetes</taxon>
        <taxon>Mycobacteriales</taxon>
        <taxon>Gordoniaceae</taxon>
        <taxon>Gordonia</taxon>
    </lineage>
</organism>
<keyword evidence="2" id="KW-0808">Transferase</keyword>
<dbReference type="Proteomes" id="UP000053405">
    <property type="component" value="Unassembled WGS sequence"/>
</dbReference>
<sequence length="210" mass="22429">MQVLLNTARLRLRPVEAGDAGLLVDLDSDPEVMRFVSGGPATPPAVITDSVIPRMQAQQREYGTGMWVLFDTAATGAQADPGESAFTGWVQLRTPRHSRSGELELSYRLRRAAWGRGLAREASAALVAVMFTSSPVRRIFAGTDVDHLASRRVMEALGMRLAADSDPAALAGPGASVEYELLREQWYAGRGRGGRVIKTAGSASTSGMTA</sequence>
<dbReference type="eggNOG" id="COG1670">
    <property type="taxonomic scope" value="Bacteria"/>
</dbReference>
<dbReference type="InterPro" id="IPR051531">
    <property type="entry name" value="N-acetyltransferase"/>
</dbReference>
<name>L7L5P5_9ACTN</name>
<keyword evidence="3" id="KW-1185">Reference proteome</keyword>
<dbReference type="GO" id="GO:0016747">
    <property type="term" value="F:acyltransferase activity, transferring groups other than amino-acyl groups"/>
    <property type="evidence" value="ECO:0007669"/>
    <property type="project" value="InterPro"/>
</dbReference>
<evidence type="ECO:0000313" key="3">
    <source>
        <dbReference type="Proteomes" id="UP000053405"/>
    </source>
</evidence>
<dbReference type="EMBL" id="BANT01000002">
    <property type="protein sequence ID" value="GAC56061.1"/>
    <property type="molecule type" value="Genomic_DNA"/>
</dbReference>
<dbReference type="PANTHER" id="PTHR43792:SF1">
    <property type="entry name" value="N-ACETYLTRANSFERASE DOMAIN-CONTAINING PROTEIN"/>
    <property type="match status" value="1"/>
</dbReference>
<dbReference type="InterPro" id="IPR016181">
    <property type="entry name" value="Acyl_CoA_acyltransferase"/>
</dbReference>
<protein>
    <submittedName>
        <fullName evidence="2">Putative acetyltransferase</fullName>
    </submittedName>
</protein>
<dbReference type="SUPFAM" id="SSF55729">
    <property type="entry name" value="Acyl-CoA N-acyltransferases (Nat)"/>
    <property type="match status" value="1"/>
</dbReference>
<dbReference type="AlphaFoldDB" id="L7L5P5"/>
<accession>L7L5P5</accession>